<evidence type="ECO:0000256" key="1">
    <source>
        <dbReference type="SAM" id="SignalP"/>
    </source>
</evidence>
<name>A0A9D4YVE9_CHLVU</name>
<feature type="signal peptide" evidence="1">
    <location>
        <begin position="1"/>
        <end position="20"/>
    </location>
</feature>
<keyword evidence="3" id="KW-1185">Reference proteome</keyword>
<gene>
    <name evidence="2" type="ORF">D9Q98_006529</name>
</gene>
<keyword evidence="1" id="KW-0732">Signal</keyword>
<organism evidence="2 3">
    <name type="scientific">Chlorella vulgaris</name>
    <name type="common">Green alga</name>
    <dbReference type="NCBI Taxonomy" id="3077"/>
    <lineage>
        <taxon>Eukaryota</taxon>
        <taxon>Viridiplantae</taxon>
        <taxon>Chlorophyta</taxon>
        <taxon>core chlorophytes</taxon>
        <taxon>Trebouxiophyceae</taxon>
        <taxon>Chlorellales</taxon>
        <taxon>Chlorellaceae</taxon>
        <taxon>Chlorella clade</taxon>
        <taxon>Chlorella</taxon>
    </lineage>
</organism>
<dbReference type="OrthoDB" id="540213at2759"/>
<accession>A0A9D4YVE9</accession>
<evidence type="ECO:0000313" key="2">
    <source>
        <dbReference type="EMBL" id="KAI3428145.1"/>
    </source>
</evidence>
<comment type="caution">
    <text evidence="2">The sequence shown here is derived from an EMBL/GenBank/DDBJ whole genome shotgun (WGS) entry which is preliminary data.</text>
</comment>
<evidence type="ECO:0000313" key="3">
    <source>
        <dbReference type="Proteomes" id="UP001055712"/>
    </source>
</evidence>
<sequence>MQVYVLALALAALLAPGCTAASSATSTRRLLQAPASAAAAAAPALEPTNNAASWCCQQLAAIGFSSNLPVVVLDTMGAPLEVKGVDALSRLCTCSPGLPAPDYDGLSEAAVHGSTSATAQKKSFKLQLRQAAGFNDTKKQDWALLGMPADADWVLYGGDEVDLTLGMRNYLGYDLARASGQYAARTVWCELFLMDDGAAELDPSHYHGIYIAMEQPKTAKQRVDVAKLEPPNLSGGYLFTYDNDNTEAGDVLFGPLSGWDHPFQMKDPKKAPPEALTWLTSYLQSFQDALEAPDWLRQASCRSPSYTSFINGPSWLDYFLITELTKNPDGYRGSVYLHKDRDLPMAAGPIWDLNEAFGQCCGYPIEGWQQQGVSGPGVAGGSAISTDGWRFLICADVDRCKIDPTDGLSRWYRRMWEDDRFKTGASTRWAQLRAGPWSDTAVEAIISSVSAQIKPAVLRSYDRWASVILKPWFPNSEVQWTTEVSNLKDWTLQHMAWMDGAFAQAGASVPPAAGRR</sequence>
<dbReference type="Pfam" id="PF08757">
    <property type="entry name" value="CotH"/>
    <property type="match status" value="1"/>
</dbReference>
<reference evidence="2" key="2">
    <citation type="submission" date="2020-11" db="EMBL/GenBank/DDBJ databases">
        <authorList>
            <person name="Cecchin M."/>
            <person name="Marcolungo L."/>
            <person name="Rossato M."/>
            <person name="Girolomoni L."/>
            <person name="Cosentino E."/>
            <person name="Cuine S."/>
            <person name="Li-Beisson Y."/>
            <person name="Delledonne M."/>
            <person name="Ballottari M."/>
        </authorList>
    </citation>
    <scope>NUCLEOTIDE SEQUENCE</scope>
    <source>
        <strain evidence="2">211/11P</strain>
        <tissue evidence="2">Whole cell</tissue>
    </source>
</reference>
<dbReference type="EMBL" id="SIDB01000009">
    <property type="protein sequence ID" value="KAI3428145.1"/>
    <property type="molecule type" value="Genomic_DNA"/>
</dbReference>
<feature type="chain" id="PRO_5038343565" evidence="1">
    <location>
        <begin position="21"/>
        <end position="516"/>
    </location>
</feature>
<dbReference type="AlphaFoldDB" id="A0A9D4YVE9"/>
<proteinExistence type="predicted"/>
<protein>
    <submittedName>
        <fullName evidence="2">Uncharacterized protein</fullName>
    </submittedName>
</protein>
<dbReference type="InterPro" id="IPR014867">
    <property type="entry name" value="Spore_coat_CotH_CotH2/3/7"/>
</dbReference>
<reference evidence="2" key="1">
    <citation type="journal article" date="2019" name="Plant J.">
        <title>Chlorella vulgaris genome assembly and annotation reveals the molecular basis for metabolic acclimation to high light conditions.</title>
        <authorList>
            <person name="Cecchin M."/>
            <person name="Marcolungo L."/>
            <person name="Rossato M."/>
            <person name="Girolomoni L."/>
            <person name="Cosentino E."/>
            <person name="Cuine S."/>
            <person name="Li-Beisson Y."/>
            <person name="Delledonne M."/>
            <person name="Ballottari M."/>
        </authorList>
    </citation>
    <scope>NUCLEOTIDE SEQUENCE</scope>
    <source>
        <strain evidence="2">211/11P</strain>
    </source>
</reference>
<dbReference type="Proteomes" id="UP001055712">
    <property type="component" value="Unassembled WGS sequence"/>
</dbReference>